<protein>
    <recommendedName>
        <fullName evidence="3">Septum formation initiator family protein</fullName>
    </recommendedName>
</protein>
<sequence>MLYPTAKNSLNKQNRPVVQSKRLKNHDRILYVNGLFSPPKSQENTVGLAKESEEWRSLFTMVLIAGFGVVMLLISVIGSYGILATNRLEAYEQTLVQKLDSMELEKVLMTEEIAALKTNPAYVELIARKQLGLVRTGEVVFYLPESTESIP</sequence>
<keyword evidence="1" id="KW-0812">Transmembrane</keyword>
<keyword evidence="1" id="KW-1133">Transmembrane helix</keyword>
<dbReference type="Pfam" id="PF04977">
    <property type="entry name" value="DivIC"/>
    <property type="match status" value="1"/>
</dbReference>
<dbReference type="InterPro" id="IPR007060">
    <property type="entry name" value="FtsL/DivIC"/>
</dbReference>
<reference evidence="2" key="1">
    <citation type="submission" date="2018-05" db="EMBL/GenBank/DDBJ databases">
        <authorList>
            <person name="Lanie J.A."/>
            <person name="Ng W.-L."/>
            <person name="Kazmierczak K.M."/>
            <person name="Andrzejewski T.M."/>
            <person name="Davidsen T.M."/>
            <person name="Wayne K.J."/>
            <person name="Tettelin H."/>
            <person name="Glass J.I."/>
            <person name="Rusch D."/>
            <person name="Podicherti R."/>
            <person name="Tsui H.-C.T."/>
            <person name="Winkler M.E."/>
        </authorList>
    </citation>
    <scope>NUCLEOTIDE SEQUENCE</scope>
</reference>
<evidence type="ECO:0000313" key="2">
    <source>
        <dbReference type="EMBL" id="SUZ66133.1"/>
    </source>
</evidence>
<dbReference type="AlphaFoldDB" id="A0A381PL14"/>
<evidence type="ECO:0000256" key="1">
    <source>
        <dbReference type="SAM" id="Phobius"/>
    </source>
</evidence>
<organism evidence="2">
    <name type="scientific">marine metagenome</name>
    <dbReference type="NCBI Taxonomy" id="408172"/>
    <lineage>
        <taxon>unclassified sequences</taxon>
        <taxon>metagenomes</taxon>
        <taxon>ecological metagenomes</taxon>
    </lineage>
</organism>
<name>A0A381PL14_9ZZZZ</name>
<keyword evidence="1" id="KW-0472">Membrane</keyword>
<dbReference type="EMBL" id="UINC01000976">
    <property type="protein sequence ID" value="SUZ66133.1"/>
    <property type="molecule type" value="Genomic_DNA"/>
</dbReference>
<evidence type="ECO:0008006" key="3">
    <source>
        <dbReference type="Google" id="ProtNLM"/>
    </source>
</evidence>
<gene>
    <name evidence="2" type="ORF">METZ01_LOCUS18987</name>
</gene>
<proteinExistence type="predicted"/>
<feature type="transmembrane region" description="Helical" evidence="1">
    <location>
        <begin position="58"/>
        <end position="83"/>
    </location>
</feature>
<accession>A0A381PL14</accession>